<feature type="chain" id="PRO_5046601812" evidence="2">
    <location>
        <begin position="31"/>
        <end position="366"/>
    </location>
</feature>
<evidence type="ECO:0000256" key="2">
    <source>
        <dbReference type="SAM" id="SignalP"/>
    </source>
</evidence>
<dbReference type="InterPro" id="IPR038404">
    <property type="entry name" value="TRAP_DctP_sf"/>
</dbReference>
<protein>
    <submittedName>
        <fullName evidence="3">TRAP transporter substrate-binding protein DctP</fullName>
    </submittedName>
</protein>
<evidence type="ECO:0000256" key="1">
    <source>
        <dbReference type="ARBA" id="ARBA00022729"/>
    </source>
</evidence>
<dbReference type="Proteomes" id="UP000595197">
    <property type="component" value="Chromosome"/>
</dbReference>
<dbReference type="InterPro" id="IPR018389">
    <property type="entry name" value="DctP_fam"/>
</dbReference>
<dbReference type="InterPro" id="IPR026289">
    <property type="entry name" value="SBP_TakP-like"/>
</dbReference>
<keyword evidence="4" id="KW-1185">Reference proteome</keyword>
<reference evidence="3" key="1">
    <citation type="submission" date="2021-02" db="EMBL/GenBank/DDBJ databases">
        <title>Skermanella TT6 skin isolate.</title>
        <authorList>
            <person name="Lee K."/>
            <person name="Ganzorig M."/>
        </authorList>
    </citation>
    <scope>NUCLEOTIDE SEQUENCE</scope>
    <source>
        <strain evidence="3">TT6</strain>
    </source>
</reference>
<dbReference type="PANTHER" id="PTHR33376">
    <property type="match status" value="1"/>
</dbReference>
<feature type="signal peptide" evidence="2">
    <location>
        <begin position="1"/>
        <end position="30"/>
    </location>
</feature>
<dbReference type="Gene3D" id="3.40.190.10">
    <property type="entry name" value="Periplasmic binding protein-like II"/>
    <property type="match status" value="1"/>
</dbReference>
<dbReference type="PROSITE" id="PS51318">
    <property type="entry name" value="TAT"/>
    <property type="match status" value="1"/>
</dbReference>
<organism evidence="3 4">
    <name type="scientific">Skermanella cutis</name>
    <dbReference type="NCBI Taxonomy" id="2775420"/>
    <lineage>
        <taxon>Bacteria</taxon>
        <taxon>Pseudomonadati</taxon>
        <taxon>Pseudomonadota</taxon>
        <taxon>Alphaproteobacteria</taxon>
        <taxon>Rhodospirillales</taxon>
        <taxon>Azospirillaceae</taxon>
        <taxon>Skermanella</taxon>
    </lineage>
</organism>
<name>A0ABX7BD86_9PROT</name>
<keyword evidence="1 2" id="KW-0732">Signal</keyword>
<dbReference type="SUPFAM" id="SSF53850">
    <property type="entry name" value="Periplasmic binding protein-like II"/>
    <property type="match status" value="1"/>
</dbReference>
<dbReference type="PANTHER" id="PTHR33376:SF5">
    <property type="entry name" value="EXTRACYTOPLASMIC SOLUTE RECEPTOR PROTEIN"/>
    <property type="match status" value="1"/>
</dbReference>
<accession>A0ABX7BD86</accession>
<dbReference type="PIRSF" id="PIRSF039026">
    <property type="entry name" value="SiaP"/>
    <property type="match status" value="1"/>
</dbReference>
<sequence length="366" mass="39910">MKRRDMLVGGLAGASAAAAAVAGGPAPAQAQSTEINWRMTSSYPASLDAVYGAGDTFIKVLGEISDGRMRIQHFAAGEIVGGFQALDAVQNGTVECCDTAPFYYVGKDPSFAFGASVPFGLSTRQQNAWFFQAGGLELLNELFNQHNVVGIPIGNTNAQMAGWFRKEIKSVDDLKGLKMRIGGLAGQVIAKLGAVPQQIPAGDIYPALERGTIDAAEWVGPYDDERLGFAKVAPYYYYPGWWEGASAIFLFINKDRWEALKPLDRAQITAAAHQANTLTIAKYDQVNPGAIRRLVAAGAQLRAFPPEVMEACLKAANEVFAEISAQNPLFKRLHDHMTAFRNEQYLWQQIAEYSYETFMIRARGRG</sequence>
<dbReference type="Gene3D" id="3.40.190.170">
    <property type="entry name" value="Bacterial extracellular solute-binding protein, family 7"/>
    <property type="match status" value="1"/>
</dbReference>
<evidence type="ECO:0000313" key="3">
    <source>
        <dbReference type="EMBL" id="QQP92368.1"/>
    </source>
</evidence>
<proteinExistence type="predicted"/>
<dbReference type="NCBIfam" id="NF037995">
    <property type="entry name" value="TRAP_S1"/>
    <property type="match status" value="1"/>
</dbReference>
<dbReference type="InterPro" id="IPR006311">
    <property type="entry name" value="TAT_signal"/>
</dbReference>
<dbReference type="Pfam" id="PF03480">
    <property type="entry name" value="DctP"/>
    <property type="match status" value="1"/>
</dbReference>
<evidence type="ECO:0000313" key="4">
    <source>
        <dbReference type="Proteomes" id="UP000595197"/>
    </source>
</evidence>
<gene>
    <name evidence="3" type="primary">dctP</name>
    <name evidence="3" type="ORF">IGS68_09070</name>
</gene>
<dbReference type="RefSeq" id="WP_201081206.1">
    <property type="nucleotide sequence ID" value="NZ_CP067420.1"/>
</dbReference>
<dbReference type="EMBL" id="CP067420">
    <property type="protein sequence ID" value="QQP92368.1"/>
    <property type="molecule type" value="Genomic_DNA"/>
</dbReference>